<reference evidence="2 3" key="1">
    <citation type="submission" date="2020-09" db="EMBL/GenBank/DDBJ databases">
        <title>A novel species.</title>
        <authorList>
            <person name="Gao J."/>
        </authorList>
    </citation>
    <scope>NUCLEOTIDE SEQUENCE [LARGE SCALE GENOMIC DNA]</scope>
    <source>
        <strain evidence="2 3">CRXT-Y-14</strain>
    </source>
</reference>
<dbReference type="Proteomes" id="UP000516428">
    <property type="component" value="Chromosome"/>
</dbReference>
<dbReference type="KEGG" id="sxn:IAG42_09150"/>
<feature type="transmembrane region" description="Helical" evidence="1">
    <location>
        <begin position="46"/>
        <end position="64"/>
    </location>
</feature>
<dbReference type="RefSeq" id="WP_188336527.1">
    <property type="nucleotide sequence ID" value="NZ_CP061281.1"/>
</dbReference>
<accession>A0A7H1B4X1</accession>
<sequence length="72" mass="7774">MTGMAVTLFVLAALLILMACVPADRWRALRSRTYPSGEELTTSSVVVGRVCLLVMAGLGIWQGIDMLRLAAH</sequence>
<keyword evidence="3" id="KW-1185">Reference proteome</keyword>
<name>A0A7H1B4X1_9ACTN</name>
<dbReference type="AlphaFoldDB" id="A0A7H1B4X1"/>
<evidence type="ECO:0000256" key="1">
    <source>
        <dbReference type="SAM" id="Phobius"/>
    </source>
</evidence>
<evidence type="ECO:0000313" key="3">
    <source>
        <dbReference type="Proteomes" id="UP000516428"/>
    </source>
</evidence>
<keyword evidence="1" id="KW-0812">Transmembrane</keyword>
<keyword evidence="1" id="KW-0472">Membrane</keyword>
<protein>
    <submittedName>
        <fullName evidence="2">Uncharacterized protein</fullName>
    </submittedName>
</protein>
<gene>
    <name evidence="2" type="ORF">IAG42_09150</name>
</gene>
<organism evidence="2 3">
    <name type="scientific">Streptomyces xanthii</name>
    <dbReference type="NCBI Taxonomy" id="2768069"/>
    <lineage>
        <taxon>Bacteria</taxon>
        <taxon>Bacillati</taxon>
        <taxon>Actinomycetota</taxon>
        <taxon>Actinomycetes</taxon>
        <taxon>Kitasatosporales</taxon>
        <taxon>Streptomycetaceae</taxon>
        <taxon>Streptomyces</taxon>
    </lineage>
</organism>
<dbReference type="EMBL" id="CP061281">
    <property type="protein sequence ID" value="QNS03776.1"/>
    <property type="molecule type" value="Genomic_DNA"/>
</dbReference>
<proteinExistence type="predicted"/>
<keyword evidence="1" id="KW-1133">Transmembrane helix</keyword>
<evidence type="ECO:0000313" key="2">
    <source>
        <dbReference type="EMBL" id="QNS03776.1"/>
    </source>
</evidence>